<evidence type="ECO:0000259" key="1">
    <source>
        <dbReference type="Pfam" id="PF13456"/>
    </source>
</evidence>
<name>A0ABX0TSM2_9SPHN</name>
<sequence length="127" mass="13630">MKSGPLRIFFDGGCRPNPGMMEIAAVARGVEYVRRGIGLGDSHQAEWLALLHAVDIAIEWGGEDVELIGDSVAVIRVATGKAKPRAGDAHHLAAYRAAVAAIPRLRLRHILRSQNLAGIALAKTHPR</sequence>
<dbReference type="InterPro" id="IPR002156">
    <property type="entry name" value="RNaseH_domain"/>
</dbReference>
<dbReference type="InterPro" id="IPR036397">
    <property type="entry name" value="RNaseH_sf"/>
</dbReference>
<dbReference type="RefSeq" id="WP_341786293.1">
    <property type="nucleotide sequence ID" value="NZ_JAAOZC010000002.1"/>
</dbReference>
<organism evidence="2 3">
    <name type="scientific">Sphingomonas vulcanisoli</name>
    <dbReference type="NCBI Taxonomy" id="1658060"/>
    <lineage>
        <taxon>Bacteria</taxon>
        <taxon>Pseudomonadati</taxon>
        <taxon>Pseudomonadota</taxon>
        <taxon>Alphaproteobacteria</taxon>
        <taxon>Sphingomonadales</taxon>
        <taxon>Sphingomonadaceae</taxon>
        <taxon>Sphingomonas</taxon>
    </lineage>
</organism>
<accession>A0ABX0TSM2</accession>
<dbReference type="InterPro" id="IPR012337">
    <property type="entry name" value="RNaseH-like_sf"/>
</dbReference>
<protein>
    <submittedName>
        <fullName evidence="2">Ribonuclease HI</fullName>
        <ecNumber evidence="2">3.1.26.4</ecNumber>
    </submittedName>
</protein>
<evidence type="ECO:0000313" key="2">
    <source>
        <dbReference type="EMBL" id="NIJ07520.1"/>
    </source>
</evidence>
<dbReference type="GO" id="GO:0004523">
    <property type="term" value="F:RNA-DNA hybrid ribonuclease activity"/>
    <property type="evidence" value="ECO:0007669"/>
    <property type="project" value="UniProtKB-EC"/>
</dbReference>
<keyword evidence="2" id="KW-0378">Hydrolase</keyword>
<proteinExistence type="predicted"/>
<dbReference type="EMBL" id="JAAOZC010000002">
    <property type="protein sequence ID" value="NIJ07520.1"/>
    <property type="molecule type" value="Genomic_DNA"/>
</dbReference>
<dbReference type="Pfam" id="PF13456">
    <property type="entry name" value="RVT_3"/>
    <property type="match status" value="1"/>
</dbReference>
<dbReference type="Gene3D" id="3.30.420.10">
    <property type="entry name" value="Ribonuclease H-like superfamily/Ribonuclease H"/>
    <property type="match status" value="1"/>
</dbReference>
<gene>
    <name evidence="2" type="ORF">FHS31_001116</name>
</gene>
<comment type="caution">
    <text evidence="2">The sequence shown here is derived from an EMBL/GenBank/DDBJ whole genome shotgun (WGS) entry which is preliminary data.</text>
</comment>
<feature type="domain" description="RNase H type-1" evidence="1">
    <location>
        <begin position="40"/>
        <end position="124"/>
    </location>
</feature>
<dbReference type="EC" id="3.1.26.4" evidence="2"/>
<keyword evidence="3" id="KW-1185">Reference proteome</keyword>
<evidence type="ECO:0000313" key="3">
    <source>
        <dbReference type="Proteomes" id="UP000727456"/>
    </source>
</evidence>
<dbReference type="SUPFAM" id="SSF53098">
    <property type="entry name" value="Ribonuclease H-like"/>
    <property type="match status" value="1"/>
</dbReference>
<reference evidence="2 3" key="1">
    <citation type="submission" date="2020-03" db="EMBL/GenBank/DDBJ databases">
        <title>Genomic Encyclopedia of Type Strains, Phase III (KMG-III): the genomes of soil and plant-associated and newly described type strains.</title>
        <authorList>
            <person name="Whitman W."/>
        </authorList>
    </citation>
    <scope>NUCLEOTIDE SEQUENCE [LARGE SCALE GENOMIC DNA]</scope>
    <source>
        <strain evidence="2 3">CECT 8804</strain>
    </source>
</reference>
<dbReference type="Proteomes" id="UP000727456">
    <property type="component" value="Unassembled WGS sequence"/>
</dbReference>